<evidence type="ECO:0000256" key="7">
    <source>
        <dbReference type="ARBA" id="ARBA00022792"/>
    </source>
</evidence>
<comment type="function">
    <text evidence="16">Core subunit of the mitochondrial membrane respiratory chain NADH dehydrogenase (Complex I) which catalyzes electron transfer from NADH through the respiratory chain, using ubiquinone as an electron acceptor. Essential for the catalytic activity and assembly of complex I.</text>
</comment>
<evidence type="ECO:0000256" key="9">
    <source>
        <dbReference type="ARBA" id="ARBA00022982"/>
    </source>
</evidence>
<dbReference type="InterPro" id="IPR003945">
    <property type="entry name" value="NU5C-like"/>
</dbReference>
<evidence type="ECO:0000256" key="3">
    <source>
        <dbReference type="ARBA" id="ARBA00021096"/>
    </source>
</evidence>
<feature type="domain" description="NADH dehydrogenase subunit 5 C-terminal" evidence="19">
    <location>
        <begin position="386"/>
        <end position="543"/>
    </location>
</feature>
<evidence type="ECO:0000256" key="10">
    <source>
        <dbReference type="ARBA" id="ARBA00022989"/>
    </source>
</evidence>
<dbReference type="PANTHER" id="PTHR42829:SF2">
    <property type="entry name" value="NADH-UBIQUINONE OXIDOREDUCTASE CHAIN 5"/>
    <property type="match status" value="1"/>
</dbReference>
<evidence type="ECO:0000256" key="16">
    <source>
        <dbReference type="RuleBase" id="RU003404"/>
    </source>
</evidence>
<feature type="transmembrane region" description="Helical" evidence="16">
    <location>
        <begin position="362"/>
        <end position="388"/>
    </location>
</feature>
<accession>A0A1U9XPC8</accession>
<dbReference type="Pfam" id="PF00662">
    <property type="entry name" value="Proton_antipo_N"/>
    <property type="match status" value="1"/>
</dbReference>
<dbReference type="PANTHER" id="PTHR42829">
    <property type="entry name" value="NADH-UBIQUINONE OXIDOREDUCTASE CHAIN 5"/>
    <property type="match status" value="1"/>
</dbReference>
<feature type="transmembrane region" description="Helical" evidence="16">
    <location>
        <begin position="326"/>
        <end position="350"/>
    </location>
</feature>
<evidence type="ECO:0000256" key="1">
    <source>
        <dbReference type="ARBA" id="ARBA00004448"/>
    </source>
</evidence>
<evidence type="ECO:0000256" key="12">
    <source>
        <dbReference type="ARBA" id="ARBA00023075"/>
    </source>
</evidence>
<evidence type="ECO:0000256" key="14">
    <source>
        <dbReference type="ARBA" id="ARBA00023136"/>
    </source>
</evidence>
<keyword evidence="8" id="KW-1278">Translocase</keyword>
<comment type="catalytic activity">
    <reaction evidence="15 16">
        <text>a ubiquinone + NADH + 5 H(+)(in) = a ubiquinol + NAD(+) + 4 H(+)(out)</text>
        <dbReference type="Rhea" id="RHEA:29091"/>
        <dbReference type="Rhea" id="RHEA-COMP:9565"/>
        <dbReference type="Rhea" id="RHEA-COMP:9566"/>
        <dbReference type="ChEBI" id="CHEBI:15378"/>
        <dbReference type="ChEBI" id="CHEBI:16389"/>
        <dbReference type="ChEBI" id="CHEBI:17976"/>
        <dbReference type="ChEBI" id="CHEBI:57540"/>
        <dbReference type="ChEBI" id="CHEBI:57945"/>
        <dbReference type="EC" id="7.1.1.2"/>
    </reaction>
</comment>
<evidence type="ECO:0000256" key="11">
    <source>
        <dbReference type="ARBA" id="ARBA00023027"/>
    </source>
</evidence>
<dbReference type="EMBL" id="KX815957">
    <property type="protein sequence ID" value="AQZ26105.1"/>
    <property type="molecule type" value="Genomic_DNA"/>
</dbReference>
<proteinExistence type="inferred from homology"/>
<dbReference type="GO" id="GO:0042773">
    <property type="term" value="P:ATP synthesis coupled electron transport"/>
    <property type="evidence" value="ECO:0007669"/>
    <property type="project" value="InterPro"/>
</dbReference>
<feature type="transmembrane region" description="Helical" evidence="16">
    <location>
        <begin position="414"/>
        <end position="438"/>
    </location>
</feature>
<feature type="transmembrane region" description="Helical" evidence="16">
    <location>
        <begin position="239"/>
        <end position="258"/>
    </location>
</feature>
<evidence type="ECO:0000259" key="18">
    <source>
        <dbReference type="Pfam" id="PF00662"/>
    </source>
</evidence>
<feature type="transmembrane region" description="Helical" evidence="16">
    <location>
        <begin position="208"/>
        <end position="227"/>
    </location>
</feature>
<evidence type="ECO:0000259" key="19">
    <source>
        <dbReference type="Pfam" id="PF06455"/>
    </source>
</evidence>
<dbReference type="EC" id="7.1.1.2" evidence="2 16"/>
<dbReference type="GO" id="GO:0003954">
    <property type="term" value="F:NADH dehydrogenase activity"/>
    <property type="evidence" value="ECO:0007669"/>
    <property type="project" value="TreeGrafter"/>
</dbReference>
<feature type="domain" description="NADH-Ubiquinone oxidoreductase (complex I) chain 5 N-terminal" evidence="18">
    <location>
        <begin position="47"/>
        <end position="88"/>
    </location>
</feature>
<comment type="similarity">
    <text evidence="16">Belongs to the complex I subunit 5 family.</text>
</comment>
<feature type="transmembrane region" description="Helical" evidence="16">
    <location>
        <begin position="12"/>
        <end position="35"/>
    </location>
</feature>
<dbReference type="GO" id="GO:0008137">
    <property type="term" value="F:NADH dehydrogenase (ubiquinone) activity"/>
    <property type="evidence" value="ECO:0007669"/>
    <property type="project" value="UniProtKB-EC"/>
</dbReference>
<dbReference type="PRINTS" id="PR01434">
    <property type="entry name" value="NADHDHGNASE5"/>
</dbReference>
<evidence type="ECO:0000256" key="2">
    <source>
        <dbReference type="ARBA" id="ARBA00012944"/>
    </source>
</evidence>
<protein>
    <recommendedName>
        <fullName evidence="3 16">NADH-ubiquinone oxidoreductase chain 5</fullName>
        <ecNumber evidence="2 16">7.1.1.2</ecNumber>
    </recommendedName>
</protein>
<evidence type="ECO:0000313" key="20">
    <source>
        <dbReference type="EMBL" id="AQZ26105.1"/>
    </source>
</evidence>
<keyword evidence="12 16" id="KW-0830">Ubiquinone</keyword>
<keyword evidence="13 16" id="KW-0496">Mitochondrion</keyword>
<evidence type="ECO:0000256" key="5">
    <source>
        <dbReference type="ARBA" id="ARBA00022660"/>
    </source>
</evidence>
<feature type="transmembrane region" description="Helical" evidence="16">
    <location>
        <begin position="135"/>
        <end position="160"/>
    </location>
</feature>
<name>A0A1U9XPC8_9BIVA</name>
<dbReference type="Pfam" id="PF06455">
    <property type="entry name" value="NADH5_C"/>
    <property type="match status" value="1"/>
</dbReference>
<gene>
    <name evidence="20" type="primary">ND5</name>
</gene>
<feature type="transmembrane region" description="Helical" evidence="16">
    <location>
        <begin position="545"/>
        <end position="564"/>
    </location>
</feature>
<feature type="transmembrane region" description="Helical" evidence="16">
    <location>
        <begin position="270"/>
        <end position="290"/>
    </location>
</feature>
<dbReference type="GO" id="GO:0015990">
    <property type="term" value="P:electron transport coupled proton transport"/>
    <property type="evidence" value="ECO:0007669"/>
    <property type="project" value="TreeGrafter"/>
</dbReference>
<feature type="transmembrane region" description="Helical" evidence="16">
    <location>
        <begin position="172"/>
        <end position="188"/>
    </location>
</feature>
<evidence type="ECO:0000256" key="6">
    <source>
        <dbReference type="ARBA" id="ARBA00022692"/>
    </source>
</evidence>
<evidence type="ECO:0000256" key="15">
    <source>
        <dbReference type="ARBA" id="ARBA00049551"/>
    </source>
</evidence>
<evidence type="ECO:0000259" key="17">
    <source>
        <dbReference type="Pfam" id="PF00361"/>
    </source>
</evidence>
<dbReference type="GeneID" id="32229644"/>
<dbReference type="InterPro" id="IPR010934">
    <property type="entry name" value="NADH_DH_su5_C"/>
</dbReference>
<feature type="transmembrane region" description="Helical" evidence="16">
    <location>
        <begin position="55"/>
        <end position="76"/>
    </location>
</feature>
<keyword evidence="10 16" id="KW-1133">Transmembrane helix</keyword>
<dbReference type="AlphaFoldDB" id="A0A1U9XPC8"/>
<keyword evidence="7" id="KW-0999">Mitochondrion inner membrane</keyword>
<evidence type="ECO:0000256" key="8">
    <source>
        <dbReference type="ARBA" id="ARBA00022967"/>
    </source>
</evidence>
<dbReference type="Pfam" id="PF00361">
    <property type="entry name" value="Proton_antipo_M"/>
    <property type="match status" value="1"/>
</dbReference>
<sequence>MSFRLDKAKVGGMGLLVWSFVVLLVGVSLDSPAIVEWEVYSTSSCYYSVVVALDWLSMSFGWVVAYISSMVLFYSSSYMSSERYLSRFVWMVFFFILSMNCLIFVPSIWGVMLGWDGLGITSFVLVVYYQNSGSLSAGMLTALTNRVGDVFLILAIYMFFSQGQFGLKSVEGVCVSSALVFVSIASITKSAQFPFCSWLPAAMAAPTPVSALVHSSTLVTAGVYLLVRLSSSLGELELGALTFLSCFTLLLSSMSANVEHDLKKVVALSTLSQLAMMVLALSVGYSFLAFFHLLVHALLKALLFMAVGSIMHGFNGVQDVRYMGGAFYSMPLTVFCFCVANLALCGFPFVGAFYSKDLIVEGLLSGGVSLVVIITVLLSAGLSVSYSLRLSYLAVFSYNKGSCFSNSVDKVGEVLPMLGLAVGAVCGGVFFQSIFLGFIEFFFMPTELKLVLLVVLLGALVGSLLCWSSSKSKVLEVSFSEHLLSTLGFLSPLSSQPLAGKCLRLSGLLYKQLDQGWMELISGEGAFLAIKKLGVFHHRYQSMRFNAGVGGVLLFGVLVVIWLLPH</sequence>
<reference evidence="20" key="1">
    <citation type="journal article" date="2017" name="Mol. Phylogenet. Evol.">
        <title>Curious bivalves: Systematic utility and unusual properties of anomalodesmatan mitochondrial genomes.</title>
        <authorList>
            <person name="Williams S.T."/>
            <person name="Foster P.G."/>
            <person name="Hughes C."/>
            <person name="Harper E.M."/>
            <person name="Taylor J.D."/>
            <person name="Littlewood D.T."/>
            <person name="Dyal P."/>
            <person name="Hopkins K.P."/>
            <person name="Briscoe A.G."/>
        </authorList>
    </citation>
    <scope>NUCLEOTIDE SEQUENCE</scope>
</reference>
<dbReference type="InterPro" id="IPR001516">
    <property type="entry name" value="Proton_antipo_N"/>
</dbReference>
<dbReference type="RefSeq" id="YP_009353825.1">
    <property type="nucleotide sequence ID" value="NC_034300.1"/>
</dbReference>
<dbReference type="CTD" id="4540"/>
<dbReference type="InterPro" id="IPR001750">
    <property type="entry name" value="ND/Mrp_TM"/>
</dbReference>
<feature type="transmembrane region" description="Helical" evidence="16">
    <location>
        <begin position="450"/>
        <end position="470"/>
    </location>
</feature>
<evidence type="ECO:0000256" key="13">
    <source>
        <dbReference type="ARBA" id="ARBA00023128"/>
    </source>
</evidence>
<evidence type="ECO:0000256" key="4">
    <source>
        <dbReference type="ARBA" id="ARBA00022448"/>
    </source>
</evidence>
<keyword evidence="4 16" id="KW-0813">Transport</keyword>
<organism evidence="20">
    <name type="scientific">Bryopa lata</name>
    <dbReference type="NCBI Taxonomy" id="1969317"/>
    <lineage>
        <taxon>Eukaryota</taxon>
        <taxon>Metazoa</taxon>
        <taxon>Spiralia</taxon>
        <taxon>Lophotrochozoa</taxon>
        <taxon>Mollusca</taxon>
        <taxon>Bivalvia</taxon>
        <taxon>Autobranchia</taxon>
        <taxon>Heteroconchia</taxon>
        <taxon>Euheterodonta</taxon>
        <taxon>Anomalodesmata</taxon>
        <taxon>Clavagelloidea</taxon>
        <taxon>Clavagellidae</taxon>
        <taxon>Bryopa</taxon>
    </lineage>
</organism>
<geneLocation type="mitochondrion" evidence="20"/>
<feature type="domain" description="NADH:quinone oxidoreductase/Mrp antiporter transmembrane" evidence="17">
    <location>
        <begin position="111"/>
        <end position="378"/>
    </location>
</feature>
<keyword evidence="6 16" id="KW-0812">Transmembrane</keyword>
<keyword evidence="9" id="KW-0249">Electron transport</keyword>
<feature type="transmembrane region" description="Helical" evidence="16">
    <location>
        <begin position="88"/>
        <end position="115"/>
    </location>
</feature>
<keyword evidence="14 16" id="KW-0472">Membrane</keyword>
<comment type="subcellular location">
    <subcellularLocation>
        <location evidence="1">Mitochondrion inner membrane</location>
        <topology evidence="1">Multi-pass membrane protein</topology>
    </subcellularLocation>
</comment>
<dbReference type="GO" id="GO:0005743">
    <property type="term" value="C:mitochondrial inner membrane"/>
    <property type="evidence" value="ECO:0007669"/>
    <property type="project" value="UniProtKB-SubCell"/>
</dbReference>
<keyword evidence="11 16" id="KW-0520">NAD</keyword>
<keyword evidence="5" id="KW-0679">Respiratory chain</keyword>